<dbReference type="OMA" id="NNLQWNR"/>
<organism evidence="7 8">
    <name type="scientific">Esox lucius</name>
    <name type="common">Northern pike</name>
    <dbReference type="NCBI Taxonomy" id="8010"/>
    <lineage>
        <taxon>Eukaryota</taxon>
        <taxon>Metazoa</taxon>
        <taxon>Chordata</taxon>
        <taxon>Craniata</taxon>
        <taxon>Vertebrata</taxon>
        <taxon>Euteleostomi</taxon>
        <taxon>Actinopterygii</taxon>
        <taxon>Neopterygii</taxon>
        <taxon>Teleostei</taxon>
        <taxon>Protacanthopterygii</taxon>
        <taxon>Esociformes</taxon>
        <taxon>Esocidae</taxon>
        <taxon>Esox</taxon>
    </lineage>
</organism>
<dbReference type="PANTHER" id="PTHR19367:SF18">
    <property type="entry name" value="T CELL RECEPTOR ALPHA VARIABLE 16"/>
    <property type="match status" value="1"/>
</dbReference>
<dbReference type="InterPro" id="IPR036179">
    <property type="entry name" value="Ig-like_dom_sf"/>
</dbReference>
<keyword evidence="2" id="KW-1064">Adaptive immunity</keyword>
<dbReference type="Ensembl" id="ENSELUT00000002076.3">
    <property type="protein sequence ID" value="ENSELUP00000032892.3"/>
    <property type="gene ID" value="ENSELUG00000010959.3"/>
</dbReference>
<feature type="signal peptide" evidence="5">
    <location>
        <begin position="1"/>
        <end position="21"/>
    </location>
</feature>
<evidence type="ECO:0000256" key="1">
    <source>
        <dbReference type="ARBA" id="ARBA00022729"/>
    </source>
</evidence>
<dbReference type="InterPro" id="IPR051287">
    <property type="entry name" value="TCR_variable_region"/>
</dbReference>
<feature type="domain" description="Immunoglobulin V-set" evidence="6">
    <location>
        <begin position="34"/>
        <end position="111"/>
    </location>
</feature>
<evidence type="ECO:0000313" key="7">
    <source>
        <dbReference type="Ensembl" id="ENSELUP00000032892.3"/>
    </source>
</evidence>
<keyword evidence="8" id="KW-1185">Reference proteome</keyword>
<dbReference type="InParanoid" id="A0A3P8ZVX9"/>
<keyword evidence="2" id="KW-0391">Immunity</keyword>
<reference evidence="7" key="3">
    <citation type="submission" date="2025-08" db="UniProtKB">
        <authorList>
            <consortium name="Ensembl"/>
        </authorList>
    </citation>
    <scope>IDENTIFICATION</scope>
</reference>
<dbReference type="Pfam" id="PF07686">
    <property type="entry name" value="V-set"/>
    <property type="match status" value="1"/>
</dbReference>
<accession>A0A3P8ZVX9</accession>
<proteinExistence type="predicted"/>
<dbReference type="Proteomes" id="UP000265140">
    <property type="component" value="Chromosome 3"/>
</dbReference>
<dbReference type="PANTHER" id="PTHR19367">
    <property type="entry name" value="T-CELL RECEPTOR ALPHA CHAIN V REGION"/>
    <property type="match status" value="1"/>
</dbReference>
<dbReference type="AlphaFoldDB" id="A0A3P8ZVX9"/>
<evidence type="ECO:0000256" key="2">
    <source>
        <dbReference type="ARBA" id="ARBA00023130"/>
    </source>
</evidence>
<reference evidence="8" key="1">
    <citation type="journal article" date="2014" name="PLoS ONE">
        <title>The genome and linkage map of the northern pike (Esox lucius): conserved synteny revealed between the salmonid sister group and the Neoteleostei.</title>
        <authorList>
            <person name="Rondeau E.B."/>
            <person name="Minkley D.R."/>
            <person name="Leong J.S."/>
            <person name="Messmer A.M."/>
            <person name="Jantzen J.R."/>
            <person name="von Schalburg K.R."/>
            <person name="Lemon C."/>
            <person name="Bird N.H."/>
            <person name="Koop B.F."/>
        </authorList>
    </citation>
    <scope>NUCLEOTIDE SEQUENCE</scope>
</reference>
<sequence>ILNQNIVKTVLISLLVASSLEDSITPTSPVEYFMEGSTVNLSCNYNVKADNLHWYRQYMGSAPAFLLLITDTSSPTVVNAILPYPRLTAKLNKERTRVDLEISSAEVADSAL</sequence>
<protein>
    <recommendedName>
        <fullName evidence="6">Immunoglobulin V-set domain-containing protein</fullName>
    </recommendedName>
</protein>
<dbReference type="InterPro" id="IPR013783">
    <property type="entry name" value="Ig-like_fold"/>
</dbReference>
<dbReference type="SUPFAM" id="SSF48726">
    <property type="entry name" value="Immunoglobulin"/>
    <property type="match status" value="1"/>
</dbReference>
<evidence type="ECO:0000256" key="4">
    <source>
        <dbReference type="ARBA" id="ARBA00023319"/>
    </source>
</evidence>
<dbReference type="Gene3D" id="2.60.40.10">
    <property type="entry name" value="Immunoglobulins"/>
    <property type="match status" value="1"/>
</dbReference>
<dbReference type="GeneTree" id="ENSGT01030000236494"/>
<evidence type="ECO:0000256" key="3">
    <source>
        <dbReference type="ARBA" id="ARBA00023170"/>
    </source>
</evidence>
<feature type="chain" id="PRO_5044330451" description="Immunoglobulin V-set domain-containing protein" evidence="5">
    <location>
        <begin position="22"/>
        <end position="112"/>
    </location>
</feature>
<keyword evidence="3" id="KW-0675">Receptor</keyword>
<keyword evidence="1 5" id="KW-0732">Signal</keyword>
<evidence type="ECO:0000259" key="6">
    <source>
        <dbReference type="Pfam" id="PF07686"/>
    </source>
</evidence>
<dbReference type="GO" id="GO:0002250">
    <property type="term" value="P:adaptive immune response"/>
    <property type="evidence" value="ECO:0007669"/>
    <property type="project" value="UniProtKB-KW"/>
</dbReference>
<keyword evidence="4" id="KW-0393">Immunoglobulin domain</keyword>
<evidence type="ECO:0000313" key="8">
    <source>
        <dbReference type="Proteomes" id="UP000265140"/>
    </source>
</evidence>
<evidence type="ECO:0000256" key="5">
    <source>
        <dbReference type="SAM" id="SignalP"/>
    </source>
</evidence>
<reference evidence="7" key="4">
    <citation type="submission" date="2025-09" db="UniProtKB">
        <authorList>
            <consortium name="Ensembl"/>
        </authorList>
    </citation>
    <scope>IDENTIFICATION</scope>
</reference>
<reference evidence="7" key="2">
    <citation type="submission" date="2020-02" db="EMBL/GenBank/DDBJ databases">
        <title>Esox lucius (northern pike) genome, fEsoLuc1, primary haplotype.</title>
        <authorList>
            <person name="Myers G."/>
            <person name="Karagic N."/>
            <person name="Meyer A."/>
            <person name="Pippel M."/>
            <person name="Reichard M."/>
            <person name="Winkler S."/>
            <person name="Tracey A."/>
            <person name="Sims Y."/>
            <person name="Howe K."/>
            <person name="Rhie A."/>
            <person name="Formenti G."/>
            <person name="Durbin R."/>
            <person name="Fedrigo O."/>
            <person name="Jarvis E.D."/>
        </authorList>
    </citation>
    <scope>NUCLEOTIDE SEQUENCE [LARGE SCALE GENOMIC DNA]</scope>
</reference>
<name>A0A3P8ZVX9_ESOLU</name>
<dbReference type="InterPro" id="IPR013106">
    <property type="entry name" value="Ig_V-set"/>
</dbReference>